<dbReference type="Gene3D" id="3.40.50.720">
    <property type="entry name" value="NAD(P)-binding Rossmann-like Domain"/>
    <property type="match status" value="1"/>
</dbReference>
<sequence length="118" mass="12550">MQLPAARGATVVATGTRDDVERLTELGASFVVDYTAEAVSEQVRAAYPDSVDTLIDLVSTSLTVWRSAPLARAARSSARWASSARRHWPPPASRAPSSSPTRPAASSPPSPTRLPPKR</sequence>
<keyword evidence="3" id="KW-1185">Reference proteome</keyword>
<organism evidence="2 3">
    <name type="scientific">Planomonospora venezuelensis</name>
    <dbReference type="NCBI Taxonomy" id="1999"/>
    <lineage>
        <taxon>Bacteria</taxon>
        <taxon>Bacillati</taxon>
        <taxon>Actinomycetota</taxon>
        <taxon>Actinomycetes</taxon>
        <taxon>Streptosporangiales</taxon>
        <taxon>Streptosporangiaceae</taxon>
        <taxon>Planomonospora</taxon>
    </lineage>
</organism>
<name>A0A841DGI2_PLAVE</name>
<dbReference type="InterPro" id="IPR036291">
    <property type="entry name" value="NAD(P)-bd_dom_sf"/>
</dbReference>
<dbReference type="EMBL" id="JACHJJ010000053">
    <property type="protein sequence ID" value="MBB5968137.1"/>
    <property type="molecule type" value="Genomic_DNA"/>
</dbReference>
<protein>
    <recommendedName>
        <fullName evidence="4">Zinc-binding dehydrogenase</fullName>
    </recommendedName>
</protein>
<evidence type="ECO:0000313" key="3">
    <source>
        <dbReference type="Proteomes" id="UP000562352"/>
    </source>
</evidence>
<dbReference type="AlphaFoldDB" id="A0A841DGI2"/>
<gene>
    <name evidence="2" type="ORF">FHS22_007457</name>
</gene>
<dbReference type="SUPFAM" id="SSF51735">
    <property type="entry name" value="NAD(P)-binding Rossmann-fold domains"/>
    <property type="match status" value="1"/>
</dbReference>
<proteinExistence type="predicted"/>
<evidence type="ECO:0000313" key="2">
    <source>
        <dbReference type="EMBL" id="MBB5968137.1"/>
    </source>
</evidence>
<accession>A0A841DGI2</accession>
<evidence type="ECO:0000256" key="1">
    <source>
        <dbReference type="SAM" id="MobiDB-lite"/>
    </source>
</evidence>
<feature type="region of interest" description="Disordered" evidence="1">
    <location>
        <begin position="75"/>
        <end position="118"/>
    </location>
</feature>
<dbReference type="Proteomes" id="UP000562352">
    <property type="component" value="Unassembled WGS sequence"/>
</dbReference>
<feature type="compositionally biased region" description="Pro residues" evidence="1">
    <location>
        <begin position="106"/>
        <end position="118"/>
    </location>
</feature>
<feature type="compositionally biased region" description="Low complexity" evidence="1">
    <location>
        <begin position="94"/>
        <end position="105"/>
    </location>
</feature>
<comment type="caution">
    <text evidence="2">The sequence shown here is derived from an EMBL/GenBank/DDBJ whole genome shotgun (WGS) entry which is preliminary data.</text>
</comment>
<evidence type="ECO:0008006" key="4">
    <source>
        <dbReference type="Google" id="ProtNLM"/>
    </source>
</evidence>
<reference evidence="2 3" key="1">
    <citation type="submission" date="2020-08" db="EMBL/GenBank/DDBJ databases">
        <title>Genomic Encyclopedia of Type Strains, Phase III (KMG-III): the genomes of soil and plant-associated and newly described type strains.</title>
        <authorList>
            <person name="Whitman W."/>
        </authorList>
    </citation>
    <scope>NUCLEOTIDE SEQUENCE [LARGE SCALE GENOMIC DNA]</scope>
    <source>
        <strain evidence="2 3">CECT 3303</strain>
    </source>
</reference>